<evidence type="ECO:0000313" key="5">
    <source>
        <dbReference type="EMBL" id="BBC77724.1"/>
    </source>
</evidence>
<dbReference type="CDD" id="cd00337">
    <property type="entry name" value="Ribosomal_uL14"/>
    <property type="match status" value="1"/>
</dbReference>
<keyword evidence="2 4" id="KW-0689">Ribosomal protein</keyword>
<dbReference type="GO" id="GO:0005762">
    <property type="term" value="C:mitochondrial large ribosomal subunit"/>
    <property type="evidence" value="ECO:0007669"/>
    <property type="project" value="TreeGrafter"/>
</dbReference>
<evidence type="ECO:0000256" key="2">
    <source>
        <dbReference type="ARBA" id="ARBA00022980"/>
    </source>
</evidence>
<dbReference type="InterPro" id="IPR005745">
    <property type="entry name" value="Ribosomal_uL14_bac-type"/>
</dbReference>
<evidence type="ECO:0000256" key="4">
    <source>
        <dbReference type="RuleBase" id="RU003949"/>
    </source>
</evidence>
<protein>
    <submittedName>
        <fullName evidence="5">Ribosomal protein L14</fullName>
    </submittedName>
</protein>
<dbReference type="Gene3D" id="2.40.150.20">
    <property type="entry name" value="Ribosomal protein L14"/>
    <property type="match status" value="1"/>
</dbReference>
<sequence length="128" mass="14068">MIQQESILKVVDNSGAKTVKCIKVLGGFKRRYANLGDLIVVSVQQLRNKSKSTSKVLKGGVFRALVVRTKKQCKKKDGSLFLLEENAAVLINKQGNPIGTRILGPIPKSLKKKKFMKFISLSVGLISI</sequence>
<evidence type="ECO:0000256" key="3">
    <source>
        <dbReference type="ARBA" id="ARBA00023274"/>
    </source>
</evidence>
<dbReference type="InterPro" id="IPR000218">
    <property type="entry name" value="Ribosomal_uL14"/>
</dbReference>
<dbReference type="NCBIfam" id="TIGR01067">
    <property type="entry name" value="rplN_bact"/>
    <property type="match status" value="1"/>
</dbReference>
<dbReference type="PANTHER" id="PTHR11761:SF3">
    <property type="entry name" value="LARGE RIBOSOMAL SUBUNIT PROTEIN UL14M"/>
    <property type="match status" value="1"/>
</dbReference>
<dbReference type="AlphaFoldDB" id="A0A2Z5ZBG2"/>
<dbReference type="HAMAP" id="MF_01367">
    <property type="entry name" value="Ribosomal_uL14"/>
    <property type="match status" value="1"/>
</dbReference>
<name>A0A2Z5ZBG2_9STRA</name>
<dbReference type="GO" id="GO:0070180">
    <property type="term" value="F:large ribosomal subunit rRNA binding"/>
    <property type="evidence" value="ECO:0007669"/>
    <property type="project" value="TreeGrafter"/>
</dbReference>
<dbReference type="PANTHER" id="PTHR11761">
    <property type="entry name" value="50S/60S RIBOSOMAL PROTEIN L14/L23"/>
    <property type="match status" value="1"/>
</dbReference>
<dbReference type="GO" id="GO:0006412">
    <property type="term" value="P:translation"/>
    <property type="evidence" value="ECO:0007669"/>
    <property type="project" value="InterPro"/>
</dbReference>
<keyword evidence="3 4" id="KW-0687">Ribonucleoprotein</keyword>
<dbReference type="InterPro" id="IPR036853">
    <property type="entry name" value="Ribosomal_uL14_sf"/>
</dbReference>
<dbReference type="GO" id="GO:0003735">
    <property type="term" value="F:structural constituent of ribosome"/>
    <property type="evidence" value="ECO:0007669"/>
    <property type="project" value="InterPro"/>
</dbReference>
<evidence type="ECO:0000256" key="1">
    <source>
        <dbReference type="ARBA" id="ARBA00010745"/>
    </source>
</evidence>
<gene>
    <name evidence="5" type="primary">rpl14</name>
</gene>
<geneLocation type="mitochondrion" evidence="5"/>
<organism evidence="5">
    <name type="scientific">Nitzschia sp. NIES-3576</name>
    <dbReference type="NCBI Taxonomy" id="2083273"/>
    <lineage>
        <taxon>Eukaryota</taxon>
        <taxon>Sar</taxon>
        <taxon>Stramenopiles</taxon>
        <taxon>Ochrophyta</taxon>
        <taxon>Bacillariophyta</taxon>
        <taxon>Bacillariophyceae</taxon>
        <taxon>Bacillariophycidae</taxon>
        <taxon>Bacillariales</taxon>
        <taxon>Bacillariaceae</taxon>
        <taxon>Nitzschia</taxon>
    </lineage>
</organism>
<dbReference type="Pfam" id="PF00238">
    <property type="entry name" value="Ribosomal_L14"/>
    <property type="match status" value="1"/>
</dbReference>
<accession>A0A2Z5ZBG2</accession>
<reference evidence="5" key="1">
    <citation type="submission" date="2018-02" db="EMBL/GenBank/DDBJ databases">
        <title>Evolution and diversity of non-photosynthetic diatom plastid genomes.</title>
        <authorList>
            <person name="Kamikawa R."/>
            <person name="Ishii K."/>
        </authorList>
    </citation>
    <scope>NUCLEOTIDE SEQUENCE</scope>
    <source>
        <strain evidence="5">NIES 3576</strain>
    </source>
</reference>
<comment type="similarity">
    <text evidence="1 4">Belongs to the universal ribosomal protein uL14 family.</text>
</comment>
<dbReference type="EMBL" id="AP018509">
    <property type="protein sequence ID" value="BBC77724.1"/>
    <property type="molecule type" value="Genomic_DNA"/>
</dbReference>
<keyword evidence="5" id="KW-0496">Mitochondrion</keyword>
<dbReference type="SUPFAM" id="SSF50193">
    <property type="entry name" value="Ribosomal protein L14"/>
    <property type="match status" value="1"/>
</dbReference>
<dbReference type="SMART" id="SM01374">
    <property type="entry name" value="Ribosomal_L14"/>
    <property type="match status" value="1"/>
</dbReference>
<proteinExistence type="inferred from homology"/>